<name>A0ABV1SBM0_BACAB</name>
<gene>
    <name evidence="1" type="ORF">ABQG71_20540</name>
</gene>
<sequence length="91" mass="10421">MAKKKSDIKINKNHEGKEFSNFFRFVGKVKPVMKKDDATDSWIEAAISELTQTITGKDRKVVQFIVETANRNELKVELAGMEQGYVYPLQL</sequence>
<proteinExistence type="predicted"/>
<evidence type="ECO:0000313" key="1">
    <source>
        <dbReference type="EMBL" id="MER3123551.1"/>
    </source>
</evidence>
<protein>
    <submittedName>
        <fullName evidence="1">Uncharacterized protein</fullName>
    </submittedName>
</protein>
<evidence type="ECO:0000313" key="2">
    <source>
        <dbReference type="Proteomes" id="UP001467674"/>
    </source>
</evidence>
<keyword evidence="2" id="KW-1185">Reference proteome</keyword>
<dbReference type="RefSeq" id="WP_234900700.1">
    <property type="nucleotide sequence ID" value="NZ_JBEOME010000019.1"/>
</dbReference>
<dbReference type="Proteomes" id="UP001467674">
    <property type="component" value="Unassembled WGS sequence"/>
</dbReference>
<comment type="caution">
    <text evidence="1">The sequence shown here is derived from an EMBL/GenBank/DDBJ whole genome shotgun (WGS) entry which is preliminary data.</text>
</comment>
<reference evidence="1 2" key="1">
    <citation type="submission" date="2024-06" db="EMBL/GenBank/DDBJ databases">
        <title>Construction of an artificial bacterial consortium using nitrogen cycle bacteria from Cuatro Cienegas Basin and a mangrove forest.</title>
        <authorList>
            <person name="Aguilera-Najera D."/>
            <person name="Marquez-Cianci L."/>
            <person name="Martinez-Perez E."/>
            <person name="Rosas-Barrera M."/>
            <person name="Rodriguez-Cruz U.E."/>
            <person name="Tapia-Lopez R."/>
            <person name="Eguiarte L.E."/>
            <person name="Souza-Saldivar V."/>
        </authorList>
    </citation>
    <scope>NUCLEOTIDE SEQUENCE [LARGE SCALE GENOMIC DNA]</scope>
    <source>
        <strain evidence="1 2">S14-15</strain>
    </source>
</reference>
<accession>A0ABV1SBM0</accession>
<dbReference type="EMBL" id="JBEOME010000019">
    <property type="protein sequence ID" value="MER3123551.1"/>
    <property type="molecule type" value="Genomic_DNA"/>
</dbReference>
<organism evidence="1 2">
    <name type="scientific">Bacillus altitudinis</name>
    <dbReference type="NCBI Taxonomy" id="293387"/>
    <lineage>
        <taxon>Bacteria</taxon>
        <taxon>Bacillati</taxon>
        <taxon>Bacillota</taxon>
        <taxon>Bacilli</taxon>
        <taxon>Bacillales</taxon>
        <taxon>Bacillaceae</taxon>
        <taxon>Bacillus</taxon>
    </lineage>
</organism>